<feature type="compositionally biased region" description="Acidic residues" evidence="1">
    <location>
        <begin position="54"/>
        <end position="99"/>
    </location>
</feature>
<name>A0AAN6JN25_9BASI</name>
<evidence type="ECO:0000256" key="1">
    <source>
        <dbReference type="SAM" id="MobiDB-lite"/>
    </source>
</evidence>
<reference evidence="2" key="1">
    <citation type="journal article" date="2023" name="PhytoFront">
        <title>Draft Genome Resources of Seven Strains of Tilletia horrida, Causal Agent of Kernel Smut of Rice.</title>
        <authorList>
            <person name="Khanal S."/>
            <person name="Antony Babu S."/>
            <person name="Zhou X.G."/>
        </authorList>
    </citation>
    <scope>NUCLEOTIDE SEQUENCE</scope>
    <source>
        <strain evidence="2">TX3</strain>
    </source>
</reference>
<feature type="compositionally biased region" description="Basic and acidic residues" evidence="1">
    <location>
        <begin position="131"/>
        <end position="149"/>
    </location>
</feature>
<feature type="compositionally biased region" description="Low complexity" evidence="1">
    <location>
        <begin position="402"/>
        <end position="421"/>
    </location>
</feature>
<keyword evidence="3" id="KW-1185">Reference proteome</keyword>
<feature type="region of interest" description="Disordered" evidence="1">
    <location>
        <begin position="375"/>
        <end position="501"/>
    </location>
</feature>
<sequence>MAGRTQNPNVKQAPAPETAAKRRRLMSMLKLPLAPNTNAQNQAEDIDADKSDETGDEDEDKQEDDADEEENNDAEEDGEEDDDEDDDADDEVDDEQYFSEDDHAPVKKERGRAKAPPAAHKLKQPPPQPQKGKETRKGKQSEPQLEKGKQTQKGKRGGMSADAASEWLPVDFGVKVWAAGNPKAKVEKDKKPRQLGAQRLLKLTHHTTFNLFKTLISEIVAGGPTDETISGDWSNWAVEVQLNSSGSLYSDKTELKSEVTYNSFVEELLASKKRSATVQVFERERLTDSQKNQATEGKDPNLIAVEDLKYASTPIKQYDRQLLKRWLCNDKECKHKSPLFPSCFVNPKNPRQHVNLKCGLRYLWAAAIANGEEGITVSTPPATEEFFPPVPKSDADEDDKQAAAATASASSSAEAVAASPSKPRRKPLQPAKKRMKKAKKNTGLSAEDSIDVDQYSSSDKDSGDGRKRKAPAKTSVKKEKVEESPAASKATATGLPRDGPEMTLAQWVEDCSVPAKLADILREAGYERADELVMLEGDESFQKELGIERVVAHQFQAAMKRWRQKTPATSKNGPAPSVEKALRLVESNAAQDGHAVRGRAPSPSAGPSGTAQPEGLP</sequence>
<feature type="compositionally biased region" description="Polar residues" evidence="1">
    <location>
        <begin position="1"/>
        <end position="10"/>
    </location>
</feature>
<evidence type="ECO:0000313" key="3">
    <source>
        <dbReference type="Proteomes" id="UP001176521"/>
    </source>
</evidence>
<accession>A0AAN6JN25</accession>
<dbReference type="EMBL" id="JAPDMQ010000003">
    <property type="protein sequence ID" value="KAK0541136.1"/>
    <property type="molecule type" value="Genomic_DNA"/>
</dbReference>
<evidence type="ECO:0000313" key="2">
    <source>
        <dbReference type="EMBL" id="KAK0541136.1"/>
    </source>
</evidence>
<protein>
    <submittedName>
        <fullName evidence="2">Uncharacterized protein</fullName>
    </submittedName>
</protein>
<feature type="region of interest" description="Disordered" evidence="1">
    <location>
        <begin position="1"/>
        <end position="161"/>
    </location>
</feature>
<comment type="caution">
    <text evidence="2">The sequence shown here is derived from an EMBL/GenBank/DDBJ whole genome shotgun (WGS) entry which is preliminary data.</text>
</comment>
<dbReference type="Proteomes" id="UP001176521">
    <property type="component" value="Unassembled WGS sequence"/>
</dbReference>
<gene>
    <name evidence="2" type="ORF">OC842_000095</name>
</gene>
<dbReference type="AlphaFoldDB" id="A0AAN6JN25"/>
<feature type="compositionally biased region" description="Basic residues" evidence="1">
    <location>
        <begin position="422"/>
        <end position="440"/>
    </location>
</feature>
<feature type="region of interest" description="Disordered" evidence="1">
    <location>
        <begin position="562"/>
        <end position="617"/>
    </location>
</feature>
<proteinExistence type="predicted"/>
<organism evidence="2 3">
    <name type="scientific">Tilletia horrida</name>
    <dbReference type="NCBI Taxonomy" id="155126"/>
    <lineage>
        <taxon>Eukaryota</taxon>
        <taxon>Fungi</taxon>
        <taxon>Dikarya</taxon>
        <taxon>Basidiomycota</taxon>
        <taxon>Ustilaginomycotina</taxon>
        <taxon>Exobasidiomycetes</taxon>
        <taxon>Tilletiales</taxon>
        <taxon>Tilletiaceae</taxon>
        <taxon>Tilletia</taxon>
    </lineage>
</organism>